<dbReference type="GO" id="GO:0006635">
    <property type="term" value="P:fatty acid beta-oxidation"/>
    <property type="evidence" value="ECO:0007669"/>
    <property type="project" value="TreeGrafter"/>
</dbReference>
<dbReference type="Proteomes" id="UP000037712">
    <property type="component" value="Unassembled WGS sequence"/>
</dbReference>
<organism evidence="6 7">
    <name type="scientific">Rhodococcus rhodochrous KG-21</name>
    <dbReference type="NCBI Taxonomy" id="1441923"/>
    <lineage>
        <taxon>Bacteria</taxon>
        <taxon>Bacillati</taxon>
        <taxon>Actinomycetota</taxon>
        <taxon>Actinomycetes</taxon>
        <taxon>Mycobacteriales</taxon>
        <taxon>Nocardiaceae</taxon>
        <taxon>Rhodococcus</taxon>
    </lineage>
</organism>
<dbReference type="Pfam" id="PF00378">
    <property type="entry name" value="ECH_1"/>
    <property type="match status" value="1"/>
</dbReference>
<dbReference type="CDD" id="cd06558">
    <property type="entry name" value="crotonase-like"/>
    <property type="match status" value="1"/>
</dbReference>
<evidence type="ECO:0000313" key="6">
    <source>
        <dbReference type="EMBL" id="KOS56708.1"/>
    </source>
</evidence>
<evidence type="ECO:0000256" key="5">
    <source>
        <dbReference type="SAM" id="MobiDB-lite"/>
    </source>
</evidence>
<dbReference type="EMBL" id="AZYO01000014">
    <property type="protein sequence ID" value="KOS56708.1"/>
    <property type="molecule type" value="Genomic_DNA"/>
</dbReference>
<feature type="region of interest" description="Disordered" evidence="5">
    <location>
        <begin position="261"/>
        <end position="281"/>
    </location>
</feature>
<dbReference type="GO" id="GO:0004300">
    <property type="term" value="F:enoyl-CoA hydratase activity"/>
    <property type="evidence" value="ECO:0007669"/>
    <property type="project" value="UniProtKB-EC"/>
</dbReference>
<dbReference type="InterPro" id="IPR029045">
    <property type="entry name" value="ClpP/crotonase-like_dom_sf"/>
</dbReference>
<sequence length="281" mass="31098">MTPVDGISVERTGHVATVWLDRPERGNGFISDMQIELHRQLADLDSDDNIRAVVVTGRGRFFSTGADMEPGGANFAFDAEQTARARKMMEERPRPWKMRTPIIAAMNGSAVGLGMTFPLQWDIRIMNESAKYGFVFTRRGLIPEQNSLWLLPKLVGMSNALELLLTGRLFSGTEAKDLGIASRAVPAEQVLPTALAMAEEIATQAAPSAVGLTKQLAYEMLGETDREVAFHREWELFRWMGRQPDSSEGVASFIEKRAPKFPSSKNIDAPDTGSLWQALDE</sequence>
<dbReference type="PANTHER" id="PTHR11941">
    <property type="entry name" value="ENOYL-COA HYDRATASE-RELATED"/>
    <property type="match status" value="1"/>
</dbReference>
<evidence type="ECO:0000256" key="3">
    <source>
        <dbReference type="ARBA" id="ARBA00023709"/>
    </source>
</evidence>
<proteinExistence type="inferred from homology"/>
<evidence type="ECO:0000256" key="1">
    <source>
        <dbReference type="ARBA" id="ARBA00005254"/>
    </source>
</evidence>
<evidence type="ECO:0000313" key="7">
    <source>
        <dbReference type="Proteomes" id="UP000037712"/>
    </source>
</evidence>
<dbReference type="InterPro" id="IPR001753">
    <property type="entry name" value="Enoyl-CoA_hydra/iso"/>
</dbReference>
<dbReference type="SUPFAM" id="SSF52096">
    <property type="entry name" value="ClpP/crotonase"/>
    <property type="match status" value="1"/>
</dbReference>
<dbReference type="RefSeq" id="WP_054372231.1">
    <property type="nucleotide sequence ID" value="NZ_AZYO01000014.1"/>
</dbReference>
<evidence type="ECO:0000256" key="4">
    <source>
        <dbReference type="ARBA" id="ARBA00023717"/>
    </source>
</evidence>
<dbReference type="PANTHER" id="PTHR11941:SF54">
    <property type="entry name" value="ENOYL-COA HYDRATASE, MITOCHONDRIAL"/>
    <property type="match status" value="1"/>
</dbReference>
<comment type="caution">
    <text evidence="6">The sequence shown here is derived from an EMBL/GenBank/DDBJ whole genome shotgun (WGS) entry which is preliminary data.</text>
</comment>
<comment type="similarity">
    <text evidence="1">Belongs to the enoyl-CoA hydratase/isomerase family.</text>
</comment>
<reference evidence="7" key="2">
    <citation type="submission" date="2015-01" db="EMBL/GenBank/DDBJ databases">
        <title>Draft genome sequence of potential hydrocarbon metabolising strain of Rhodococcus rhodochrous.</title>
        <authorList>
            <person name="Aggarwal R.K."/>
            <person name="Dawar C."/>
        </authorList>
    </citation>
    <scope>NUCLEOTIDE SEQUENCE [LARGE SCALE GENOMIC DNA]</scope>
    <source>
        <strain evidence="7">KG-21</strain>
    </source>
</reference>
<comment type="catalytic activity">
    <reaction evidence="3">
        <text>a (3S)-3-hydroxyacyl-CoA = a (2E)-enoyl-CoA + H2O</text>
        <dbReference type="Rhea" id="RHEA:16105"/>
        <dbReference type="ChEBI" id="CHEBI:15377"/>
        <dbReference type="ChEBI" id="CHEBI:57318"/>
        <dbReference type="ChEBI" id="CHEBI:58856"/>
        <dbReference type="EC" id="4.2.1.17"/>
    </reaction>
</comment>
<comment type="catalytic activity">
    <reaction evidence="4">
        <text>a 4-saturated-(3S)-3-hydroxyacyl-CoA = a (3E)-enoyl-CoA + H2O</text>
        <dbReference type="Rhea" id="RHEA:20724"/>
        <dbReference type="ChEBI" id="CHEBI:15377"/>
        <dbReference type="ChEBI" id="CHEBI:58521"/>
        <dbReference type="ChEBI" id="CHEBI:137480"/>
        <dbReference type="EC" id="4.2.1.17"/>
    </reaction>
</comment>
<gene>
    <name evidence="6" type="ORF">Z051_08260</name>
</gene>
<dbReference type="InterPro" id="IPR014748">
    <property type="entry name" value="Enoyl-CoA_hydra_C"/>
</dbReference>
<accession>A0A0M8PQV3</accession>
<dbReference type="AlphaFoldDB" id="A0A0M8PQV3"/>
<dbReference type="PATRIC" id="fig|1441923.3.peg.1824"/>
<evidence type="ECO:0000256" key="2">
    <source>
        <dbReference type="ARBA" id="ARBA00023239"/>
    </source>
</evidence>
<keyword evidence="2" id="KW-0456">Lyase</keyword>
<dbReference type="Gene3D" id="3.90.226.10">
    <property type="entry name" value="2-enoyl-CoA Hydratase, Chain A, domain 1"/>
    <property type="match status" value="1"/>
</dbReference>
<dbReference type="Gene3D" id="1.10.12.10">
    <property type="entry name" value="Lyase 2-enoyl-coa Hydratase, Chain A, domain 2"/>
    <property type="match status" value="1"/>
</dbReference>
<reference evidence="6 7" key="1">
    <citation type="journal article" date="2015" name="Genome Announc.">
        <title>Draft Genome Sequence of Rhodococcus rhodochrous Strain KG-21, a Soil Isolate from Oil Fields of Krishna-Godavari Basin, India.</title>
        <authorList>
            <person name="Dawar C."/>
            <person name="Aggarwal R.K."/>
        </authorList>
    </citation>
    <scope>NUCLEOTIDE SEQUENCE [LARGE SCALE GENOMIC DNA]</scope>
    <source>
        <strain evidence="6 7">KG-21</strain>
    </source>
</reference>
<name>A0A0M8PQV3_RHORH</name>
<protein>
    <submittedName>
        <fullName evidence="6">Enoyl-CoA hydratase</fullName>
    </submittedName>
</protein>